<evidence type="ECO:0000313" key="3">
    <source>
        <dbReference type="Proteomes" id="UP001138997"/>
    </source>
</evidence>
<dbReference type="AlphaFoldDB" id="A0A9X1NNB3"/>
<dbReference type="RefSeq" id="WP_231449490.1">
    <property type="nucleotide sequence ID" value="NZ_JAJOMB010000032.1"/>
</dbReference>
<keyword evidence="1" id="KW-0812">Transmembrane</keyword>
<evidence type="ECO:0008006" key="4">
    <source>
        <dbReference type="Google" id="ProtNLM"/>
    </source>
</evidence>
<protein>
    <recommendedName>
        <fullName evidence="4">PH domain-containing protein</fullName>
    </recommendedName>
</protein>
<organism evidence="2 3">
    <name type="scientific">Kineosporia babensis</name>
    <dbReference type="NCBI Taxonomy" id="499548"/>
    <lineage>
        <taxon>Bacteria</taxon>
        <taxon>Bacillati</taxon>
        <taxon>Actinomycetota</taxon>
        <taxon>Actinomycetes</taxon>
        <taxon>Kineosporiales</taxon>
        <taxon>Kineosporiaceae</taxon>
        <taxon>Kineosporia</taxon>
    </lineage>
</organism>
<reference evidence="2" key="1">
    <citation type="submission" date="2021-11" db="EMBL/GenBank/DDBJ databases">
        <title>Streptomyces corallinus and Kineosporia corallina sp. nov., two new coral-derived marine actinobacteria.</title>
        <authorList>
            <person name="Buangrab K."/>
            <person name="Sutthacheep M."/>
            <person name="Yeemin T."/>
            <person name="Harunari E."/>
            <person name="Igarashi Y."/>
            <person name="Sripreechasak P."/>
            <person name="Kanchanasin P."/>
            <person name="Tanasupawat S."/>
            <person name="Phongsopitanun W."/>
        </authorList>
    </citation>
    <scope>NUCLEOTIDE SEQUENCE</scope>
    <source>
        <strain evidence="2">JCM 31032</strain>
    </source>
</reference>
<feature type="transmembrane region" description="Helical" evidence="1">
    <location>
        <begin position="118"/>
        <end position="139"/>
    </location>
</feature>
<keyword evidence="3" id="KW-1185">Reference proteome</keyword>
<gene>
    <name evidence="2" type="ORF">LR394_37650</name>
</gene>
<keyword evidence="1" id="KW-0472">Membrane</keyword>
<sequence length="271" mass="29437">MEGNLLMMGSGSGQGFIPGQEEDPPAGWPKPYRSIGRIATVMLFALLTALSLWLVWDDLGHGPHLATLNWVLAALLFGHIMGLTLHTMRWPKSPAGNPARGVNDQGEPGVMFVYSGWAYYWLCAVAGICAFAVWGYAIAAGLSGNGLIAVLGVAIGASLAWYLVAMARTGRGRVVLTQSGIYHRVLVLEHFVPWHAVTEIQARAHHTPWITVKALPTPDTRLRNYAGRFVPGADGLPFMIIRAYWLGGNAATAYAALHRYFYEPEARAELG</sequence>
<feature type="transmembrane region" description="Helical" evidence="1">
    <location>
        <begin position="145"/>
        <end position="164"/>
    </location>
</feature>
<evidence type="ECO:0000313" key="2">
    <source>
        <dbReference type="EMBL" id="MCD5316639.1"/>
    </source>
</evidence>
<proteinExistence type="predicted"/>
<keyword evidence="1" id="KW-1133">Transmembrane helix</keyword>
<dbReference type="Proteomes" id="UP001138997">
    <property type="component" value="Unassembled WGS sequence"/>
</dbReference>
<name>A0A9X1NNB3_9ACTN</name>
<feature type="transmembrane region" description="Helical" evidence="1">
    <location>
        <begin position="68"/>
        <end position="85"/>
    </location>
</feature>
<accession>A0A9X1NNB3</accession>
<feature type="transmembrane region" description="Helical" evidence="1">
    <location>
        <begin position="38"/>
        <end position="56"/>
    </location>
</feature>
<dbReference type="EMBL" id="JAJOMB010000032">
    <property type="protein sequence ID" value="MCD5316639.1"/>
    <property type="molecule type" value="Genomic_DNA"/>
</dbReference>
<evidence type="ECO:0000256" key="1">
    <source>
        <dbReference type="SAM" id="Phobius"/>
    </source>
</evidence>
<comment type="caution">
    <text evidence="2">The sequence shown here is derived from an EMBL/GenBank/DDBJ whole genome shotgun (WGS) entry which is preliminary data.</text>
</comment>